<dbReference type="EMBL" id="CP036433">
    <property type="protein sequence ID" value="QDU99168.1"/>
    <property type="molecule type" value="Genomic_DNA"/>
</dbReference>
<dbReference type="Proteomes" id="UP000317648">
    <property type="component" value="Chromosome"/>
</dbReference>
<dbReference type="InterPro" id="IPR001075">
    <property type="entry name" value="NIF_FeS_clus_asmbl_NifU_C"/>
</dbReference>
<evidence type="ECO:0000313" key="3">
    <source>
        <dbReference type="Proteomes" id="UP000317648"/>
    </source>
</evidence>
<dbReference type="KEGG" id="lcre:Pla8534_70800"/>
<evidence type="ECO:0000313" key="2">
    <source>
        <dbReference type="EMBL" id="QDU99168.1"/>
    </source>
</evidence>
<protein>
    <submittedName>
        <fullName evidence="2">Fe/S biogenesis protein NfuA</fullName>
    </submittedName>
</protein>
<dbReference type="OrthoDB" id="9796965at2"/>
<dbReference type="SUPFAM" id="SSF117916">
    <property type="entry name" value="Fe-S cluster assembly (FSCA) domain-like"/>
    <property type="match status" value="1"/>
</dbReference>
<dbReference type="Gene3D" id="3.30.300.130">
    <property type="entry name" value="Fe-S cluster assembly (FSCA)"/>
    <property type="match status" value="1"/>
</dbReference>
<gene>
    <name evidence="2" type="ORF">Pla8534_70800</name>
</gene>
<reference evidence="2 3" key="1">
    <citation type="submission" date="2019-02" db="EMBL/GenBank/DDBJ databases">
        <title>Deep-cultivation of Planctomycetes and their phenomic and genomic characterization uncovers novel biology.</title>
        <authorList>
            <person name="Wiegand S."/>
            <person name="Jogler M."/>
            <person name="Boedeker C."/>
            <person name="Pinto D."/>
            <person name="Vollmers J."/>
            <person name="Rivas-Marin E."/>
            <person name="Kohn T."/>
            <person name="Peeters S.H."/>
            <person name="Heuer A."/>
            <person name="Rast P."/>
            <person name="Oberbeckmann S."/>
            <person name="Bunk B."/>
            <person name="Jeske O."/>
            <person name="Meyerdierks A."/>
            <person name="Storesund J.E."/>
            <person name="Kallscheuer N."/>
            <person name="Luecker S."/>
            <person name="Lage O.M."/>
            <person name="Pohl T."/>
            <person name="Merkel B.J."/>
            <person name="Hornburger P."/>
            <person name="Mueller R.-W."/>
            <person name="Bruemmer F."/>
            <person name="Labrenz M."/>
            <person name="Spormann A.M."/>
            <person name="Op den Camp H."/>
            <person name="Overmann J."/>
            <person name="Amann R."/>
            <person name="Jetten M.S.M."/>
            <person name="Mascher T."/>
            <person name="Medema M.H."/>
            <person name="Devos D.P."/>
            <person name="Kaster A.-K."/>
            <person name="Ovreas L."/>
            <person name="Rohde M."/>
            <person name="Galperin M.Y."/>
            <person name="Jogler C."/>
        </authorList>
    </citation>
    <scope>NUCLEOTIDE SEQUENCE [LARGE SCALE GENOMIC DNA]</scope>
    <source>
        <strain evidence="2 3">Pla85_3_4</strain>
    </source>
</reference>
<keyword evidence="3" id="KW-1185">Reference proteome</keyword>
<dbReference type="AlphaFoldDB" id="A0A518E522"/>
<evidence type="ECO:0000259" key="1">
    <source>
        <dbReference type="Pfam" id="PF01106"/>
    </source>
</evidence>
<proteinExistence type="predicted"/>
<name>A0A518E522_9BACT</name>
<dbReference type="GO" id="GO:0005506">
    <property type="term" value="F:iron ion binding"/>
    <property type="evidence" value="ECO:0007669"/>
    <property type="project" value="InterPro"/>
</dbReference>
<dbReference type="RefSeq" id="WP_145058973.1">
    <property type="nucleotide sequence ID" value="NZ_CP036433.1"/>
</dbReference>
<organism evidence="2 3">
    <name type="scientific">Lignipirellula cremea</name>
    <dbReference type="NCBI Taxonomy" id="2528010"/>
    <lineage>
        <taxon>Bacteria</taxon>
        <taxon>Pseudomonadati</taxon>
        <taxon>Planctomycetota</taxon>
        <taxon>Planctomycetia</taxon>
        <taxon>Pirellulales</taxon>
        <taxon>Pirellulaceae</taxon>
        <taxon>Lignipirellula</taxon>
    </lineage>
</organism>
<dbReference type="InterPro" id="IPR034904">
    <property type="entry name" value="FSCA_dom_sf"/>
</dbReference>
<feature type="domain" description="NIF system FeS cluster assembly NifU C-terminal" evidence="1">
    <location>
        <begin position="100"/>
        <end position="155"/>
    </location>
</feature>
<dbReference type="PANTHER" id="PTHR11178">
    <property type="entry name" value="IRON-SULFUR CLUSTER SCAFFOLD PROTEIN NFU-RELATED"/>
    <property type="match status" value="1"/>
</dbReference>
<dbReference type="GO" id="GO:0051536">
    <property type="term" value="F:iron-sulfur cluster binding"/>
    <property type="evidence" value="ECO:0007669"/>
    <property type="project" value="InterPro"/>
</dbReference>
<sequence length="187" mass="20076">MPENGPIPSNTQMLKDMQRIEALIQQIEASADPHFRGMAVELVQLLMEVHGGGIAHMLEIVSAGGPAGEQILQQFGEHDLVAKLLMLYSLHPVDLETRVRGALDKVRPMLRSHGGDVELLGVEGNIVRLRLEGSCNGCPSSSQTLRNTIEEALYDGAADIGDLQVVGQEPESSSAAFVSLDSIKVGK</sequence>
<dbReference type="GO" id="GO:0016226">
    <property type="term" value="P:iron-sulfur cluster assembly"/>
    <property type="evidence" value="ECO:0007669"/>
    <property type="project" value="InterPro"/>
</dbReference>
<accession>A0A518E522</accession>
<dbReference type="Pfam" id="PF01106">
    <property type="entry name" value="NifU"/>
    <property type="match status" value="1"/>
</dbReference>